<reference evidence="1 2" key="1">
    <citation type="submission" date="2019-01" db="EMBL/GenBank/DDBJ databases">
        <authorList>
            <person name="Chen W.-M."/>
        </authorList>
    </citation>
    <scope>NUCLEOTIDE SEQUENCE [LARGE SCALE GENOMIC DNA]</scope>
    <source>
        <strain evidence="1 2">KYPY4</strain>
    </source>
</reference>
<dbReference type="EMBL" id="SACR01000006">
    <property type="protein sequence ID" value="RVU43901.1"/>
    <property type="molecule type" value="Genomic_DNA"/>
</dbReference>
<dbReference type="AlphaFoldDB" id="A0A437RAT9"/>
<name>A0A437RAT9_9BURK</name>
<proteinExistence type="predicted"/>
<keyword evidence="2" id="KW-1185">Reference proteome</keyword>
<accession>A0A437RAT9</accession>
<dbReference type="RefSeq" id="WP_128230460.1">
    <property type="nucleotide sequence ID" value="NZ_SACR01000006.1"/>
</dbReference>
<dbReference type="Proteomes" id="UP000285575">
    <property type="component" value="Unassembled WGS sequence"/>
</dbReference>
<gene>
    <name evidence="1" type="ORF">EOE66_19805</name>
</gene>
<comment type="caution">
    <text evidence="1">The sequence shown here is derived from an EMBL/GenBank/DDBJ whole genome shotgun (WGS) entry which is preliminary data.</text>
</comment>
<evidence type="ECO:0000313" key="1">
    <source>
        <dbReference type="EMBL" id="RVU43901.1"/>
    </source>
</evidence>
<protein>
    <submittedName>
        <fullName evidence="1">Uncharacterized protein</fullName>
    </submittedName>
</protein>
<sequence length="69" mass="7042">MAQAPGPTPALAGLRLPVGFVLYSDGQALAALSLFGAGQGRVWMNPQAEPDLRQAAAALLSVLLLRDGA</sequence>
<evidence type="ECO:0000313" key="2">
    <source>
        <dbReference type="Proteomes" id="UP000285575"/>
    </source>
</evidence>
<organism evidence="1 2">
    <name type="scientific">Rubrivivax rivuli</name>
    <dbReference type="NCBI Taxonomy" id="1862385"/>
    <lineage>
        <taxon>Bacteria</taxon>
        <taxon>Pseudomonadati</taxon>
        <taxon>Pseudomonadota</taxon>
        <taxon>Betaproteobacteria</taxon>
        <taxon>Burkholderiales</taxon>
        <taxon>Sphaerotilaceae</taxon>
        <taxon>Rubrivivax</taxon>
    </lineage>
</organism>